<dbReference type="STRING" id="71717.A0A4Y7TPI2"/>
<dbReference type="OrthoDB" id="3362711at2759"/>
<reference evidence="2 3" key="1">
    <citation type="journal article" date="2019" name="Nat. Ecol. Evol.">
        <title>Megaphylogeny resolves global patterns of mushroom evolution.</title>
        <authorList>
            <person name="Varga T."/>
            <person name="Krizsan K."/>
            <person name="Foldi C."/>
            <person name="Dima B."/>
            <person name="Sanchez-Garcia M."/>
            <person name="Sanchez-Ramirez S."/>
            <person name="Szollosi G.J."/>
            <person name="Szarkandi J.G."/>
            <person name="Papp V."/>
            <person name="Albert L."/>
            <person name="Andreopoulos W."/>
            <person name="Angelini C."/>
            <person name="Antonin V."/>
            <person name="Barry K.W."/>
            <person name="Bougher N.L."/>
            <person name="Buchanan P."/>
            <person name="Buyck B."/>
            <person name="Bense V."/>
            <person name="Catcheside P."/>
            <person name="Chovatia M."/>
            <person name="Cooper J."/>
            <person name="Damon W."/>
            <person name="Desjardin D."/>
            <person name="Finy P."/>
            <person name="Geml J."/>
            <person name="Haridas S."/>
            <person name="Hughes K."/>
            <person name="Justo A."/>
            <person name="Karasinski D."/>
            <person name="Kautmanova I."/>
            <person name="Kiss B."/>
            <person name="Kocsube S."/>
            <person name="Kotiranta H."/>
            <person name="LaButti K.M."/>
            <person name="Lechner B.E."/>
            <person name="Liimatainen K."/>
            <person name="Lipzen A."/>
            <person name="Lukacs Z."/>
            <person name="Mihaltcheva S."/>
            <person name="Morgado L.N."/>
            <person name="Niskanen T."/>
            <person name="Noordeloos M.E."/>
            <person name="Ohm R.A."/>
            <person name="Ortiz-Santana B."/>
            <person name="Ovrebo C."/>
            <person name="Racz N."/>
            <person name="Riley R."/>
            <person name="Savchenko A."/>
            <person name="Shiryaev A."/>
            <person name="Soop K."/>
            <person name="Spirin V."/>
            <person name="Szebenyi C."/>
            <person name="Tomsovsky M."/>
            <person name="Tulloss R.E."/>
            <person name="Uehling J."/>
            <person name="Grigoriev I.V."/>
            <person name="Vagvolgyi C."/>
            <person name="Papp T."/>
            <person name="Martin F.M."/>
            <person name="Miettinen O."/>
            <person name="Hibbett D.S."/>
            <person name="Nagy L.G."/>
        </authorList>
    </citation>
    <scope>NUCLEOTIDE SEQUENCE [LARGE SCALE GENOMIC DNA]</scope>
    <source>
        <strain evidence="2 3">FP101781</strain>
    </source>
</reference>
<accession>A0A4Y7TPI2</accession>
<evidence type="ECO:0000313" key="3">
    <source>
        <dbReference type="Proteomes" id="UP000298030"/>
    </source>
</evidence>
<dbReference type="AlphaFoldDB" id="A0A4Y7TPI2"/>
<protein>
    <submittedName>
        <fullName evidence="2">Uncharacterized protein</fullName>
    </submittedName>
</protein>
<sequence length="255" mass="27111">MTSTSIPQAVPTCSTELWALNSRSQSPCSVAGVLAGVCTDFDYILPPLLGIGSGRYFYPAAGNIPGMGNATRCICNTVYYALESACAACQDESNRWYSCVAAILSLNRSCPERALRWSDWSSKCDATFQTYPESVPSDVVVPNWAYLDVAGIGQAKSASATQPPATPTRPMRTTSVASASSASTDGKVKTRNGWCDCLGRYCGHLPLYLATWACGVCCTQMEEAEDSGFGCSRGCVISRRCGRPTGLCHGGGEQR</sequence>
<comment type="caution">
    <text evidence="2">The sequence shown here is derived from an EMBL/GenBank/DDBJ whole genome shotgun (WGS) entry which is preliminary data.</text>
</comment>
<evidence type="ECO:0000313" key="2">
    <source>
        <dbReference type="EMBL" id="TEB36066.1"/>
    </source>
</evidence>
<dbReference type="Proteomes" id="UP000298030">
    <property type="component" value="Unassembled WGS sequence"/>
</dbReference>
<organism evidence="2 3">
    <name type="scientific">Coprinellus micaceus</name>
    <name type="common">Glistening ink-cap mushroom</name>
    <name type="synonym">Coprinus micaceus</name>
    <dbReference type="NCBI Taxonomy" id="71717"/>
    <lineage>
        <taxon>Eukaryota</taxon>
        <taxon>Fungi</taxon>
        <taxon>Dikarya</taxon>
        <taxon>Basidiomycota</taxon>
        <taxon>Agaricomycotina</taxon>
        <taxon>Agaricomycetes</taxon>
        <taxon>Agaricomycetidae</taxon>
        <taxon>Agaricales</taxon>
        <taxon>Agaricineae</taxon>
        <taxon>Psathyrellaceae</taxon>
        <taxon>Coprinellus</taxon>
    </lineage>
</organism>
<dbReference type="EMBL" id="QPFP01000006">
    <property type="protein sequence ID" value="TEB36066.1"/>
    <property type="molecule type" value="Genomic_DNA"/>
</dbReference>
<name>A0A4Y7TPI2_COPMI</name>
<evidence type="ECO:0000256" key="1">
    <source>
        <dbReference type="SAM" id="MobiDB-lite"/>
    </source>
</evidence>
<proteinExistence type="predicted"/>
<gene>
    <name evidence="2" type="ORF">FA13DRAFT_1224598</name>
</gene>
<feature type="region of interest" description="Disordered" evidence="1">
    <location>
        <begin position="158"/>
        <end position="186"/>
    </location>
</feature>
<keyword evidence="3" id="KW-1185">Reference proteome</keyword>
<feature type="compositionally biased region" description="Low complexity" evidence="1">
    <location>
        <begin position="158"/>
        <end position="184"/>
    </location>
</feature>